<reference evidence="8 9" key="1">
    <citation type="submission" date="2021-03" db="EMBL/GenBank/DDBJ databases">
        <title>Thiomicrorhabdus sp.nov.,novel sulfur-oxidizing bacteria isolated from coastal sediment.</title>
        <authorList>
            <person name="Liu X."/>
        </authorList>
    </citation>
    <scope>NUCLEOTIDE SEQUENCE [LARGE SCALE GENOMIC DNA]</scope>
    <source>
        <strain evidence="8 9">6S2-11</strain>
    </source>
</reference>
<name>A0ABS3Q103_9GAMM</name>
<gene>
    <name evidence="8" type="ORF">J3998_00250</name>
</gene>
<protein>
    <recommendedName>
        <fullName evidence="6">Peptidyl-prolyl cis-trans isomerase</fullName>
        <ecNumber evidence="6">5.2.1.8</ecNumber>
    </recommendedName>
</protein>
<dbReference type="Gene3D" id="3.10.50.40">
    <property type="match status" value="1"/>
</dbReference>
<dbReference type="InterPro" id="IPR001179">
    <property type="entry name" value="PPIase_FKBP_dom"/>
</dbReference>
<dbReference type="PANTHER" id="PTHR47861">
    <property type="entry name" value="FKBP-TYPE PEPTIDYL-PROLYL CIS-TRANS ISOMERASE SLYD"/>
    <property type="match status" value="1"/>
</dbReference>
<feature type="domain" description="PPIase FKBP-type" evidence="7">
    <location>
        <begin position="11"/>
        <end position="95"/>
    </location>
</feature>
<keyword evidence="4 5" id="KW-0413">Isomerase</keyword>
<evidence type="ECO:0000256" key="6">
    <source>
        <dbReference type="RuleBase" id="RU003915"/>
    </source>
</evidence>
<evidence type="ECO:0000256" key="4">
    <source>
        <dbReference type="ARBA" id="ARBA00023235"/>
    </source>
</evidence>
<dbReference type="InterPro" id="IPR046357">
    <property type="entry name" value="PPIase_dom_sf"/>
</dbReference>
<evidence type="ECO:0000256" key="2">
    <source>
        <dbReference type="ARBA" id="ARBA00006577"/>
    </source>
</evidence>
<proteinExistence type="inferred from homology"/>
<evidence type="ECO:0000256" key="5">
    <source>
        <dbReference type="PROSITE-ProRule" id="PRU00277"/>
    </source>
</evidence>
<accession>A0ABS3Q103</accession>
<dbReference type="PROSITE" id="PS50059">
    <property type="entry name" value="FKBP_PPIASE"/>
    <property type="match status" value="1"/>
</dbReference>
<evidence type="ECO:0000313" key="9">
    <source>
        <dbReference type="Proteomes" id="UP000664835"/>
    </source>
</evidence>
<dbReference type="EMBL" id="JAGETV010000001">
    <property type="protein sequence ID" value="MBO1925992.1"/>
    <property type="molecule type" value="Genomic_DNA"/>
</dbReference>
<dbReference type="RefSeq" id="WP_208146061.1">
    <property type="nucleotide sequence ID" value="NZ_JAGETV010000001.1"/>
</dbReference>
<sequence length="146" mass="15874">MSKPLARVQENSEISLVFKMELPDGTLVEEATDNEPFRFRLGEGEFLDKLEDMLVGLEVGTTAKLTLSPERAFGASNPENVHEMPLTSFPAEMPPEKGQVIGFNTPTGQEVPGTIVEVKADTAVVDFNHPLADATIILTAKIAEIH</sequence>
<dbReference type="GO" id="GO:0016853">
    <property type="term" value="F:isomerase activity"/>
    <property type="evidence" value="ECO:0007669"/>
    <property type="project" value="UniProtKB-KW"/>
</dbReference>
<evidence type="ECO:0000256" key="3">
    <source>
        <dbReference type="ARBA" id="ARBA00023110"/>
    </source>
</evidence>
<dbReference type="Pfam" id="PF00254">
    <property type="entry name" value="FKBP_C"/>
    <property type="match status" value="1"/>
</dbReference>
<dbReference type="SUPFAM" id="SSF54534">
    <property type="entry name" value="FKBP-like"/>
    <property type="match status" value="1"/>
</dbReference>
<keyword evidence="3 5" id="KW-0697">Rotamase</keyword>
<comment type="catalytic activity">
    <reaction evidence="1 5 6">
        <text>[protein]-peptidylproline (omega=180) = [protein]-peptidylproline (omega=0)</text>
        <dbReference type="Rhea" id="RHEA:16237"/>
        <dbReference type="Rhea" id="RHEA-COMP:10747"/>
        <dbReference type="Rhea" id="RHEA-COMP:10748"/>
        <dbReference type="ChEBI" id="CHEBI:83833"/>
        <dbReference type="ChEBI" id="CHEBI:83834"/>
        <dbReference type="EC" id="5.2.1.8"/>
    </reaction>
</comment>
<dbReference type="EC" id="5.2.1.8" evidence="6"/>
<evidence type="ECO:0000259" key="7">
    <source>
        <dbReference type="PROSITE" id="PS50059"/>
    </source>
</evidence>
<comment type="caution">
    <text evidence="8">The sequence shown here is derived from an EMBL/GenBank/DDBJ whole genome shotgun (WGS) entry which is preliminary data.</text>
</comment>
<keyword evidence="9" id="KW-1185">Reference proteome</keyword>
<evidence type="ECO:0000313" key="8">
    <source>
        <dbReference type="EMBL" id="MBO1925992.1"/>
    </source>
</evidence>
<dbReference type="PANTHER" id="PTHR47861:SF4">
    <property type="entry name" value="FKBP-TYPE 16 KDA PEPTIDYL-PROLYL CIS-TRANS ISOMERASE"/>
    <property type="match status" value="1"/>
</dbReference>
<comment type="similarity">
    <text evidence="2 6">Belongs to the FKBP-type PPIase family.</text>
</comment>
<dbReference type="Proteomes" id="UP000664835">
    <property type="component" value="Unassembled WGS sequence"/>
</dbReference>
<organism evidence="8 9">
    <name type="scientific">Thiomicrorhabdus marina</name>
    <dbReference type="NCBI Taxonomy" id="2818442"/>
    <lineage>
        <taxon>Bacteria</taxon>
        <taxon>Pseudomonadati</taxon>
        <taxon>Pseudomonadota</taxon>
        <taxon>Gammaproteobacteria</taxon>
        <taxon>Thiotrichales</taxon>
        <taxon>Piscirickettsiaceae</taxon>
        <taxon>Thiomicrorhabdus</taxon>
    </lineage>
</organism>
<evidence type="ECO:0000256" key="1">
    <source>
        <dbReference type="ARBA" id="ARBA00000971"/>
    </source>
</evidence>